<comment type="catalytic activity">
    <reaction evidence="1">
        <text>(R)-pantothenate + ATP = (R)-4'-phosphopantothenate + ADP + H(+)</text>
        <dbReference type="Rhea" id="RHEA:16373"/>
        <dbReference type="ChEBI" id="CHEBI:10986"/>
        <dbReference type="ChEBI" id="CHEBI:15378"/>
        <dbReference type="ChEBI" id="CHEBI:29032"/>
        <dbReference type="ChEBI" id="CHEBI:30616"/>
        <dbReference type="ChEBI" id="CHEBI:456216"/>
        <dbReference type="EC" id="2.7.1.33"/>
    </reaction>
</comment>
<feature type="region of interest" description="Disordered" evidence="15">
    <location>
        <begin position="1"/>
        <end position="24"/>
    </location>
</feature>
<name>A0AAD8ZB25_9TELE</name>
<feature type="transmembrane region" description="Helical" evidence="16">
    <location>
        <begin position="645"/>
        <end position="669"/>
    </location>
</feature>
<proteinExistence type="inferred from homology"/>
<keyword evidence="8" id="KW-0597">Phosphoprotein</keyword>
<feature type="transmembrane region" description="Helical" evidence="16">
    <location>
        <begin position="754"/>
        <end position="776"/>
    </location>
</feature>
<feature type="transmembrane region" description="Helical" evidence="16">
    <location>
        <begin position="877"/>
        <end position="895"/>
    </location>
</feature>
<evidence type="ECO:0000256" key="16">
    <source>
        <dbReference type="SAM" id="Phobius"/>
    </source>
</evidence>
<dbReference type="GO" id="GO:0005524">
    <property type="term" value="F:ATP binding"/>
    <property type="evidence" value="ECO:0007669"/>
    <property type="project" value="UniProtKB-KW"/>
</dbReference>
<evidence type="ECO:0000313" key="19">
    <source>
        <dbReference type="Proteomes" id="UP001239994"/>
    </source>
</evidence>
<evidence type="ECO:0000256" key="6">
    <source>
        <dbReference type="ARBA" id="ARBA00012102"/>
    </source>
</evidence>
<evidence type="ECO:0000256" key="14">
    <source>
        <dbReference type="ARBA" id="ARBA00060870"/>
    </source>
</evidence>
<dbReference type="GO" id="GO:0015937">
    <property type="term" value="P:coenzyme A biosynthetic process"/>
    <property type="evidence" value="ECO:0007669"/>
    <property type="project" value="UniProtKB-KW"/>
</dbReference>
<keyword evidence="16" id="KW-0472">Membrane</keyword>
<evidence type="ECO:0000256" key="8">
    <source>
        <dbReference type="ARBA" id="ARBA00022553"/>
    </source>
</evidence>
<dbReference type="FunFam" id="1.20.1250.20:FF:000160">
    <property type="entry name" value="monocarboxylate transporter 12 isoform X1"/>
    <property type="match status" value="1"/>
</dbReference>
<dbReference type="GO" id="GO:0004594">
    <property type="term" value="F:pantothenate kinase activity"/>
    <property type="evidence" value="ECO:0007669"/>
    <property type="project" value="UniProtKB-EC"/>
</dbReference>
<dbReference type="AlphaFoldDB" id="A0AAD8ZB25"/>
<dbReference type="FunFam" id="3.30.420.40:FF:000244">
    <property type="entry name" value="pantothenate kinase 1-like isoform X3"/>
    <property type="match status" value="1"/>
</dbReference>
<feature type="domain" description="Major facilitator superfamily (MFS) profile" evidence="17">
    <location>
        <begin position="518"/>
        <end position="916"/>
    </location>
</feature>
<comment type="similarity">
    <text evidence="14">Belongs to the type II pantothenate kinase family.</text>
</comment>
<evidence type="ECO:0000256" key="4">
    <source>
        <dbReference type="ARBA" id="ARBA00005225"/>
    </source>
</evidence>
<dbReference type="EC" id="2.7.1.33" evidence="6"/>
<evidence type="ECO:0000256" key="15">
    <source>
        <dbReference type="SAM" id="MobiDB-lite"/>
    </source>
</evidence>
<evidence type="ECO:0000256" key="1">
    <source>
        <dbReference type="ARBA" id="ARBA00001206"/>
    </source>
</evidence>
<gene>
    <name evidence="18" type="ORF">P4O66_010776</name>
</gene>
<accession>A0AAD8ZB25</accession>
<comment type="pathway">
    <text evidence="4">Cofactor biosynthesis; coenzyme A biosynthesis; CoA from (R)-pantothenate: step 1/5.</text>
</comment>
<evidence type="ECO:0000256" key="3">
    <source>
        <dbReference type="ARBA" id="ARBA00004496"/>
    </source>
</evidence>
<dbReference type="GO" id="GO:0016020">
    <property type="term" value="C:membrane"/>
    <property type="evidence" value="ECO:0007669"/>
    <property type="project" value="UniProtKB-SubCell"/>
</dbReference>
<dbReference type="GO" id="GO:0022857">
    <property type="term" value="F:transmembrane transporter activity"/>
    <property type="evidence" value="ECO:0007669"/>
    <property type="project" value="InterPro"/>
</dbReference>
<dbReference type="PROSITE" id="PS51257">
    <property type="entry name" value="PROKAR_LIPOPROTEIN"/>
    <property type="match status" value="1"/>
</dbReference>
<dbReference type="FunFam" id="3.30.420.510:FF:000001">
    <property type="entry name" value="pantothenate kinase 2, mitochondrial"/>
    <property type="match status" value="1"/>
</dbReference>
<evidence type="ECO:0000313" key="18">
    <source>
        <dbReference type="EMBL" id="KAK1794525.1"/>
    </source>
</evidence>
<evidence type="ECO:0000256" key="11">
    <source>
        <dbReference type="ARBA" id="ARBA00022777"/>
    </source>
</evidence>
<sequence>MENAKSPEEKGAPTHYTNGLVNGFHPSQSGAGGCNACSANGGGGGGGGDDSGTNRGGGHNGIENCHHLHQDVHSHGSPAKRCRLRRRMDSGKKNRPPFPWFGMDIGGTLVKLVYFEPKDITAEEEQEEVESLKSIRRYLTSNVAYGDAGIRDVHLELRNLTMCGRTGNLHFIRFPTHDMHSFIQMGRDKNFSSLHTTLCATGGGAYKFEEDFRTVANLELRKLDELDCLIQGLLYVDSVGFNGHPECYFFQNPSDPENCVKRPCCLDNPFPMLLVNIGSGVSILAVYSKDDYKRVTGTSLGGGTFLGLCCLLTGCETFEEALEMAAKGDSTNVDKLVKDIYGGDYERFGLQGSAVASSFGHMMSKEKRDSISKEDLARATLVTITNNIGSIARMCAVNEKIERVVFVGNFLRINTVSTKLLAYAMDFWSKGQLKALFLEHEKEEMHRLCQMFRMTPTSSFPVRKRNASLIMIHEMGLEIRVYLPLIRKPLEQQGEAAAPMAWEKKKKKAGVLPPDGGWGWMIVAGCFVVTVCSRAVTRCISIFFVEFQMHFARDYSGTAWIHSLVDCTTMLCAPLGSLIGNHLSCRVAVILGGFLASIGLVLSSFATSLEYLYLSLGVLTGLGFALCYTPAIAMVGVYFCERKALAYGIAMSGSGIGTFVLAPVVQLLIEHYSWRGALLILGGLVSNLCVCGALLRPIALREREAYPLPVNSECGCGASPQGAVGPELERPPQPGEQRCLQPLQEYQFLLMPNFLALAGSFLFLASGCSLPFVYLVPYALDVGVSHHHAAFLMSILGVIDIVGNVTFGWLTDRRCLKQYRSVCYMFAVGMEGLCCFLVPLLRTFALLVPFSVLYGYFDGAYVALIPVVTSDVVGTRYLSSALGVVYFLHAFPYLVSPPIGGEHCRVWRCASIFFQA</sequence>
<dbReference type="Pfam" id="PF03630">
    <property type="entry name" value="Fumble"/>
    <property type="match status" value="1"/>
</dbReference>
<comment type="subcellular location">
    <subcellularLocation>
        <location evidence="3">Cytoplasm</location>
    </subcellularLocation>
    <subcellularLocation>
        <location evidence="2">Membrane</location>
        <topology evidence="2">Multi-pass membrane protein</topology>
    </subcellularLocation>
</comment>
<evidence type="ECO:0000256" key="9">
    <source>
        <dbReference type="ARBA" id="ARBA00022679"/>
    </source>
</evidence>
<evidence type="ECO:0000256" key="7">
    <source>
        <dbReference type="ARBA" id="ARBA00022490"/>
    </source>
</evidence>
<evidence type="ECO:0000256" key="13">
    <source>
        <dbReference type="ARBA" id="ARBA00022993"/>
    </source>
</evidence>
<dbReference type="GO" id="GO:0005829">
    <property type="term" value="C:cytosol"/>
    <property type="evidence" value="ECO:0007669"/>
    <property type="project" value="TreeGrafter"/>
</dbReference>
<evidence type="ECO:0000256" key="2">
    <source>
        <dbReference type="ARBA" id="ARBA00004141"/>
    </source>
</evidence>
<keyword evidence="16" id="KW-1133">Transmembrane helix</keyword>
<dbReference type="Gene3D" id="1.20.1250.20">
    <property type="entry name" value="MFS general substrate transporter like domains"/>
    <property type="match status" value="1"/>
</dbReference>
<evidence type="ECO:0000256" key="10">
    <source>
        <dbReference type="ARBA" id="ARBA00022741"/>
    </source>
</evidence>
<keyword evidence="13" id="KW-0173">Coenzyme A biosynthesis</keyword>
<dbReference type="SUPFAM" id="SSF103473">
    <property type="entry name" value="MFS general substrate transporter"/>
    <property type="match status" value="1"/>
</dbReference>
<organism evidence="18 19">
    <name type="scientific">Electrophorus voltai</name>
    <dbReference type="NCBI Taxonomy" id="2609070"/>
    <lineage>
        <taxon>Eukaryota</taxon>
        <taxon>Metazoa</taxon>
        <taxon>Chordata</taxon>
        <taxon>Craniata</taxon>
        <taxon>Vertebrata</taxon>
        <taxon>Euteleostomi</taxon>
        <taxon>Actinopterygii</taxon>
        <taxon>Neopterygii</taxon>
        <taxon>Teleostei</taxon>
        <taxon>Ostariophysi</taxon>
        <taxon>Gymnotiformes</taxon>
        <taxon>Gymnotoidei</taxon>
        <taxon>Gymnotidae</taxon>
        <taxon>Electrophorus</taxon>
    </lineage>
</organism>
<dbReference type="Pfam" id="PF07690">
    <property type="entry name" value="MFS_1"/>
    <property type="match status" value="1"/>
</dbReference>
<keyword evidence="11" id="KW-0418">Kinase</keyword>
<evidence type="ECO:0000256" key="5">
    <source>
        <dbReference type="ARBA" id="ARBA00011738"/>
    </source>
</evidence>
<comment type="caution">
    <text evidence="18">The sequence shown here is derived from an EMBL/GenBank/DDBJ whole genome shotgun (WGS) entry which is preliminary data.</text>
</comment>
<dbReference type="Gene3D" id="3.30.420.510">
    <property type="match status" value="1"/>
</dbReference>
<feature type="transmembrane region" description="Helical" evidence="16">
    <location>
        <begin position="587"/>
        <end position="606"/>
    </location>
</feature>
<dbReference type="PANTHER" id="PTHR12280">
    <property type="entry name" value="PANTOTHENATE KINASE"/>
    <property type="match status" value="1"/>
</dbReference>
<keyword evidence="16" id="KW-0812">Transmembrane</keyword>
<dbReference type="SUPFAM" id="SSF53067">
    <property type="entry name" value="Actin-like ATPase domain"/>
    <property type="match status" value="2"/>
</dbReference>
<keyword evidence="7" id="KW-0963">Cytoplasm</keyword>
<comment type="subunit">
    <text evidence="5">Homodimer.</text>
</comment>
<dbReference type="FunFam" id="3.30.420.40:FF:000392">
    <property type="entry name" value="pantothenate kinase 3-like isoform X1"/>
    <property type="match status" value="1"/>
</dbReference>
<feature type="transmembrane region" description="Helical" evidence="16">
    <location>
        <begin position="612"/>
        <end position="638"/>
    </location>
</feature>
<dbReference type="Gene3D" id="3.30.420.40">
    <property type="match status" value="1"/>
</dbReference>
<keyword evidence="12" id="KW-0067">ATP-binding</keyword>
<keyword evidence="9" id="KW-0808">Transferase</keyword>
<feature type="region of interest" description="Disordered" evidence="15">
    <location>
        <begin position="42"/>
        <end position="65"/>
    </location>
</feature>
<dbReference type="GO" id="GO:0005634">
    <property type="term" value="C:nucleus"/>
    <property type="evidence" value="ECO:0007669"/>
    <property type="project" value="TreeGrafter"/>
</dbReference>
<evidence type="ECO:0000256" key="12">
    <source>
        <dbReference type="ARBA" id="ARBA00022840"/>
    </source>
</evidence>
<evidence type="ECO:0000259" key="17">
    <source>
        <dbReference type="PROSITE" id="PS50850"/>
    </source>
</evidence>
<dbReference type="EMBL" id="JAROKS010000017">
    <property type="protein sequence ID" value="KAK1794525.1"/>
    <property type="molecule type" value="Genomic_DNA"/>
</dbReference>
<dbReference type="InterPro" id="IPR004567">
    <property type="entry name" value="Type_II_PanK"/>
</dbReference>
<feature type="transmembrane region" description="Helical" evidence="16">
    <location>
        <begin position="822"/>
        <end position="841"/>
    </location>
</feature>
<feature type="transmembrane region" description="Helical" evidence="16">
    <location>
        <begin position="788"/>
        <end position="810"/>
    </location>
</feature>
<feature type="compositionally biased region" description="Polar residues" evidence="15">
    <location>
        <begin position="15"/>
        <end position="24"/>
    </location>
</feature>
<dbReference type="PROSITE" id="PS50850">
    <property type="entry name" value="MFS"/>
    <property type="match status" value="1"/>
</dbReference>
<feature type="compositionally biased region" description="Basic and acidic residues" evidence="15">
    <location>
        <begin position="1"/>
        <end position="12"/>
    </location>
</feature>
<dbReference type="InterPro" id="IPR011701">
    <property type="entry name" value="MFS"/>
</dbReference>
<dbReference type="InterPro" id="IPR043129">
    <property type="entry name" value="ATPase_NBD"/>
</dbReference>
<feature type="compositionally biased region" description="Gly residues" evidence="15">
    <location>
        <begin position="42"/>
        <end position="60"/>
    </location>
</feature>
<protein>
    <recommendedName>
        <fullName evidence="6">pantothenate kinase</fullName>
        <ecNumber evidence="6">2.7.1.33</ecNumber>
    </recommendedName>
</protein>
<dbReference type="InterPro" id="IPR036259">
    <property type="entry name" value="MFS_trans_sf"/>
</dbReference>
<feature type="transmembrane region" description="Helical" evidence="16">
    <location>
        <begin position="847"/>
        <end position="865"/>
    </location>
</feature>
<dbReference type="NCBIfam" id="TIGR00555">
    <property type="entry name" value="panK_eukar"/>
    <property type="match status" value="1"/>
</dbReference>
<dbReference type="PANTHER" id="PTHR12280:SF23">
    <property type="entry name" value="PANTOTHENATE KINASE 1"/>
    <property type="match status" value="1"/>
</dbReference>
<dbReference type="Proteomes" id="UP001239994">
    <property type="component" value="Unassembled WGS sequence"/>
</dbReference>
<reference evidence="18" key="1">
    <citation type="submission" date="2023-03" db="EMBL/GenBank/DDBJ databases">
        <title>Electrophorus voltai genome.</title>
        <authorList>
            <person name="Bian C."/>
        </authorList>
    </citation>
    <scope>NUCLEOTIDE SEQUENCE</scope>
    <source>
        <strain evidence="18">CB-2022</strain>
        <tissue evidence="18">Muscle</tissue>
    </source>
</reference>
<feature type="transmembrane region" description="Helical" evidence="16">
    <location>
        <begin position="675"/>
        <end position="695"/>
    </location>
</feature>
<dbReference type="InterPro" id="IPR020846">
    <property type="entry name" value="MFS_dom"/>
</dbReference>
<keyword evidence="10" id="KW-0547">Nucleotide-binding</keyword>
<keyword evidence="19" id="KW-1185">Reference proteome</keyword>